<evidence type="ECO:0000313" key="2">
    <source>
        <dbReference type="EMBL" id="GMA19151.1"/>
    </source>
</evidence>
<dbReference type="Proteomes" id="UP001157109">
    <property type="component" value="Unassembled WGS sequence"/>
</dbReference>
<evidence type="ECO:0000256" key="1">
    <source>
        <dbReference type="SAM" id="SignalP"/>
    </source>
</evidence>
<dbReference type="InterPro" id="IPR036388">
    <property type="entry name" value="WH-like_DNA-bd_sf"/>
</dbReference>
<proteinExistence type="predicted"/>
<reference evidence="3" key="1">
    <citation type="journal article" date="2019" name="Int. J. Syst. Evol. Microbiol.">
        <title>The Global Catalogue of Microorganisms (GCM) 10K type strain sequencing project: providing services to taxonomists for standard genome sequencing and annotation.</title>
        <authorList>
            <consortium name="The Broad Institute Genomics Platform"/>
            <consortium name="The Broad Institute Genome Sequencing Center for Infectious Disease"/>
            <person name="Wu L."/>
            <person name="Ma J."/>
        </authorList>
    </citation>
    <scope>NUCLEOTIDE SEQUENCE [LARGE SCALE GENOMIC DNA]</scope>
    <source>
        <strain evidence="3">NBRC 105830</strain>
    </source>
</reference>
<protein>
    <recommendedName>
        <fullName evidence="4">DUF4168 domain-containing protein</fullName>
    </recommendedName>
</protein>
<keyword evidence="1" id="KW-0732">Signal</keyword>
<dbReference type="Gene3D" id="1.10.10.10">
    <property type="entry name" value="Winged helix-like DNA-binding domain superfamily/Winged helix DNA-binding domain"/>
    <property type="match status" value="1"/>
</dbReference>
<accession>A0ABQ6HL13</accession>
<keyword evidence="3" id="KW-1185">Reference proteome</keyword>
<sequence length="124" mass="12510">MWRMNKLTTTLGTVAAVAAIVSLSACSNEQADQTAAQASAAVSNAAGAASSAASGLAGSIDTSALSKERVEKALTDAGVPDAAAKADELVKSAPRSVDELKTTLGRLGINQNLVDEVLKRLQGQ</sequence>
<dbReference type="PROSITE" id="PS51257">
    <property type="entry name" value="PROKAR_LIPOPROTEIN"/>
    <property type="match status" value="1"/>
</dbReference>
<evidence type="ECO:0008006" key="4">
    <source>
        <dbReference type="Google" id="ProtNLM"/>
    </source>
</evidence>
<feature type="signal peptide" evidence="1">
    <location>
        <begin position="1"/>
        <end position="27"/>
    </location>
</feature>
<dbReference type="EMBL" id="BSUJ01000001">
    <property type="protein sequence ID" value="GMA19151.1"/>
    <property type="molecule type" value="Genomic_DNA"/>
</dbReference>
<feature type="chain" id="PRO_5045950044" description="DUF4168 domain-containing protein" evidence="1">
    <location>
        <begin position="28"/>
        <end position="124"/>
    </location>
</feature>
<evidence type="ECO:0000313" key="3">
    <source>
        <dbReference type="Proteomes" id="UP001157109"/>
    </source>
</evidence>
<name>A0ABQ6HL13_9MICO</name>
<gene>
    <name evidence="2" type="ORF">GCM10025862_11720</name>
</gene>
<comment type="caution">
    <text evidence="2">The sequence shown here is derived from an EMBL/GenBank/DDBJ whole genome shotgun (WGS) entry which is preliminary data.</text>
</comment>
<organism evidence="2 3">
    <name type="scientific">Arsenicicoccus piscis</name>
    <dbReference type="NCBI Taxonomy" id="673954"/>
    <lineage>
        <taxon>Bacteria</taxon>
        <taxon>Bacillati</taxon>
        <taxon>Actinomycetota</taxon>
        <taxon>Actinomycetes</taxon>
        <taxon>Micrococcales</taxon>
        <taxon>Intrasporangiaceae</taxon>
        <taxon>Arsenicicoccus</taxon>
    </lineage>
</organism>